<protein>
    <recommendedName>
        <fullName evidence="4">DUF4276 family protein</fullName>
    </recommendedName>
</protein>
<evidence type="ECO:0000313" key="2">
    <source>
        <dbReference type="EMBL" id="MBJ2174392.1"/>
    </source>
</evidence>
<evidence type="ECO:0000313" key="3">
    <source>
        <dbReference type="Proteomes" id="UP000623301"/>
    </source>
</evidence>
<dbReference type="Proteomes" id="UP000623301">
    <property type="component" value="Unassembled WGS sequence"/>
</dbReference>
<gene>
    <name evidence="2" type="ORF">JBL43_09100</name>
</gene>
<keyword evidence="3" id="KW-1185">Reference proteome</keyword>
<feature type="coiled-coil region" evidence="1">
    <location>
        <begin position="130"/>
        <end position="157"/>
    </location>
</feature>
<reference evidence="2 3" key="1">
    <citation type="submission" date="2020-12" db="EMBL/GenBank/DDBJ databases">
        <title>Aureibaculum luteum sp. nov. and Aureibaculum flavum sp. nov., novel members of the family Flavobacteriaceae isolated from Antarctic intertidal sediments.</title>
        <authorList>
            <person name="He X."/>
            <person name="Zhang X."/>
        </authorList>
    </citation>
    <scope>NUCLEOTIDE SEQUENCE [LARGE SCALE GENOMIC DNA]</scope>
    <source>
        <strain evidence="2 3">A20</strain>
    </source>
</reference>
<sequence>MNGILIICEGKHDMAYLSLLLELLNFSEYKKNISDFDQPLKDLFINQIGKFDYDNNRLRKGPNLPVIFKQPNKHHQFAILYAIDGIRNIEKAKEVIFNYRTAIEFGEIDEKKKIDLSLCMIFDADDVGIEKRIEQMIEQYKDKIENIENAKHNIIIDENKFKCFGSYIIANNEGKGNLEDILIANLNRNSNQKEKIENASKYLKGFTFERTNGKPPIIDGRKTNSDFNKSLIALTGQFEFSGLDNGELIRKHSSLKGLLSGDAKSKEIISLLKGLLKKARD</sequence>
<dbReference type="Pfam" id="PF11536">
    <property type="entry name" value="DUF3226"/>
    <property type="match status" value="1"/>
</dbReference>
<accession>A0ABS0WQX9</accession>
<evidence type="ECO:0000256" key="1">
    <source>
        <dbReference type="SAM" id="Coils"/>
    </source>
</evidence>
<organism evidence="2 3">
    <name type="scientific">Aureibaculum flavum</name>
    <dbReference type="NCBI Taxonomy" id="2795986"/>
    <lineage>
        <taxon>Bacteria</taxon>
        <taxon>Pseudomonadati</taxon>
        <taxon>Bacteroidota</taxon>
        <taxon>Flavobacteriia</taxon>
        <taxon>Flavobacteriales</taxon>
        <taxon>Flavobacteriaceae</taxon>
        <taxon>Aureibaculum</taxon>
    </lineage>
</organism>
<dbReference type="InterPro" id="IPR024508">
    <property type="entry name" value="DUF3226"/>
</dbReference>
<comment type="caution">
    <text evidence="2">The sequence shown here is derived from an EMBL/GenBank/DDBJ whole genome shotgun (WGS) entry which is preliminary data.</text>
</comment>
<keyword evidence="1" id="KW-0175">Coiled coil</keyword>
<proteinExistence type="predicted"/>
<name>A0ABS0WQX9_9FLAO</name>
<evidence type="ECO:0008006" key="4">
    <source>
        <dbReference type="Google" id="ProtNLM"/>
    </source>
</evidence>
<dbReference type="RefSeq" id="WP_198841142.1">
    <property type="nucleotide sequence ID" value="NZ_JAEHFJ010000004.1"/>
</dbReference>
<dbReference type="EMBL" id="JAEHFJ010000004">
    <property type="protein sequence ID" value="MBJ2174392.1"/>
    <property type="molecule type" value="Genomic_DNA"/>
</dbReference>